<sequence length="169" mass="18089">MISPRAIAGLVLAIVLVAGAGLIPVTVLRVSSPGGEIATCASVRRGEAVTLVFRNSMFGGDVRETFEVAGDRSLLRTRVVTDNAASAEYYAWDGRVEPVADGFQVMVPLQAHAELTIRVDQVGRHRLRIGDREIALFPMVQGSAPARLHIAREPLISRLAGAFDPDGEC</sequence>
<dbReference type="AlphaFoldDB" id="A0A6J4UPF6"/>
<proteinExistence type="predicted"/>
<reference evidence="1" key="1">
    <citation type="submission" date="2020-02" db="EMBL/GenBank/DDBJ databases">
        <authorList>
            <person name="Meier V. D."/>
        </authorList>
    </citation>
    <scope>NUCLEOTIDE SEQUENCE</scope>
    <source>
        <strain evidence="1">AVDCRST_MAG87</strain>
    </source>
</reference>
<organism evidence="1">
    <name type="scientific">uncultured Thermomicrobiales bacterium</name>
    <dbReference type="NCBI Taxonomy" id="1645740"/>
    <lineage>
        <taxon>Bacteria</taxon>
        <taxon>Pseudomonadati</taxon>
        <taxon>Thermomicrobiota</taxon>
        <taxon>Thermomicrobia</taxon>
        <taxon>Thermomicrobiales</taxon>
        <taxon>environmental samples</taxon>
    </lineage>
</organism>
<dbReference type="EMBL" id="CADCWJ010000287">
    <property type="protein sequence ID" value="CAA9556872.1"/>
    <property type="molecule type" value="Genomic_DNA"/>
</dbReference>
<evidence type="ECO:0000313" key="1">
    <source>
        <dbReference type="EMBL" id="CAA9556872.1"/>
    </source>
</evidence>
<protein>
    <recommendedName>
        <fullName evidence="2">DUF1850 domain-containing protein</fullName>
    </recommendedName>
</protein>
<accession>A0A6J4UPF6</accession>
<gene>
    <name evidence="1" type="ORF">AVDCRST_MAG87-1266</name>
</gene>
<evidence type="ECO:0008006" key="2">
    <source>
        <dbReference type="Google" id="ProtNLM"/>
    </source>
</evidence>
<name>A0A6J4UPF6_9BACT</name>